<accession>A0A1E7ELZ5</accession>
<proteinExistence type="predicted"/>
<feature type="compositionally biased region" description="Polar residues" evidence="1">
    <location>
        <begin position="227"/>
        <end position="247"/>
    </location>
</feature>
<evidence type="ECO:0000313" key="3">
    <source>
        <dbReference type="EMBL" id="OEU06911.1"/>
    </source>
</evidence>
<feature type="transmembrane region" description="Helical" evidence="2">
    <location>
        <begin position="408"/>
        <end position="427"/>
    </location>
</feature>
<feature type="compositionally biased region" description="Low complexity" evidence="1">
    <location>
        <begin position="209"/>
        <end position="226"/>
    </location>
</feature>
<evidence type="ECO:0000256" key="2">
    <source>
        <dbReference type="SAM" id="Phobius"/>
    </source>
</evidence>
<protein>
    <submittedName>
        <fullName evidence="3">Uncharacterized protein</fullName>
    </submittedName>
</protein>
<dbReference type="EMBL" id="KV784394">
    <property type="protein sequence ID" value="OEU06911.1"/>
    <property type="molecule type" value="Genomic_DNA"/>
</dbReference>
<dbReference type="KEGG" id="fcy:FRACYDRAFT_252540"/>
<feature type="compositionally biased region" description="Polar residues" evidence="1">
    <location>
        <begin position="186"/>
        <end position="208"/>
    </location>
</feature>
<keyword evidence="2" id="KW-1133">Transmembrane helix</keyword>
<dbReference type="InParanoid" id="A0A1E7ELZ5"/>
<feature type="compositionally biased region" description="Low complexity" evidence="1">
    <location>
        <begin position="262"/>
        <end position="273"/>
    </location>
</feature>
<organism evidence="3 4">
    <name type="scientific">Fragilariopsis cylindrus CCMP1102</name>
    <dbReference type="NCBI Taxonomy" id="635003"/>
    <lineage>
        <taxon>Eukaryota</taxon>
        <taxon>Sar</taxon>
        <taxon>Stramenopiles</taxon>
        <taxon>Ochrophyta</taxon>
        <taxon>Bacillariophyta</taxon>
        <taxon>Bacillariophyceae</taxon>
        <taxon>Bacillariophycidae</taxon>
        <taxon>Bacillariales</taxon>
        <taxon>Bacillariaceae</taxon>
        <taxon>Fragilariopsis</taxon>
    </lineage>
</organism>
<feature type="region of interest" description="Disordered" evidence="1">
    <location>
        <begin position="186"/>
        <end position="273"/>
    </location>
</feature>
<keyword evidence="4" id="KW-1185">Reference proteome</keyword>
<dbReference type="Proteomes" id="UP000095751">
    <property type="component" value="Unassembled WGS sequence"/>
</dbReference>
<keyword evidence="2" id="KW-0472">Membrane</keyword>
<evidence type="ECO:0000313" key="4">
    <source>
        <dbReference type="Proteomes" id="UP000095751"/>
    </source>
</evidence>
<dbReference type="AlphaFoldDB" id="A0A1E7ELZ5"/>
<feature type="compositionally biased region" description="Polar residues" evidence="1">
    <location>
        <begin position="42"/>
        <end position="51"/>
    </location>
</feature>
<gene>
    <name evidence="3" type="ORF">FRACYDRAFT_252540</name>
</gene>
<reference evidence="3 4" key="1">
    <citation type="submission" date="2016-09" db="EMBL/GenBank/DDBJ databases">
        <title>Extensive genetic diversity and differential bi-allelic expression allows diatom success in the polar Southern Ocean.</title>
        <authorList>
            <consortium name="DOE Joint Genome Institute"/>
            <person name="Mock T."/>
            <person name="Otillar R.P."/>
            <person name="Strauss J."/>
            <person name="Dupont C."/>
            <person name="Frickenhaus S."/>
            <person name="Maumus F."/>
            <person name="Mcmullan M."/>
            <person name="Sanges R."/>
            <person name="Schmutz J."/>
            <person name="Toseland A."/>
            <person name="Valas R."/>
            <person name="Veluchamy A."/>
            <person name="Ward B.J."/>
            <person name="Allen A."/>
            <person name="Barry K."/>
            <person name="Falciatore A."/>
            <person name="Ferrante M."/>
            <person name="Fortunato A.E."/>
            <person name="Gloeckner G."/>
            <person name="Gruber A."/>
            <person name="Hipkin R."/>
            <person name="Janech M."/>
            <person name="Kroth P."/>
            <person name="Leese F."/>
            <person name="Lindquist E."/>
            <person name="Lyon B.R."/>
            <person name="Martin J."/>
            <person name="Mayer C."/>
            <person name="Parker M."/>
            <person name="Quesneville H."/>
            <person name="Raymond J."/>
            <person name="Uhlig C."/>
            <person name="Valentin K.U."/>
            <person name="Worden A.Z."/>
            <person name="Armbrust E.V."/>
            <person name="Bowler C."/>
            <person name="Green B."/>
            <person name="Moulton V."/>
            <person name="Van Oosterhout C."/>
            <person name="Grigoriev I."/>
        </authorList>
    </citation>
    <scope>NUCLEOTIDE SEQUENCE [LARGE SCALE GENOMIC DNA]</scope>
    <source>
        <strain evidence="3 4">CCMP1102</strain>
    </source>
</reference>
<evidence type="ECO:0000256" key="1">
    <source>
        <dbReference type="SAM" id="MobiDB-lite"/>
    </source>
</evidence>
<sequence>MKAQRRLSHHLQSVCHLSLDASHSGAPKGIQFKNQNDDSNDDTPQSYGRSFQSVPCLRRSGSSNISTTYYATETDNDDDEPTILSDTILIELTSAGGLIVYRPIITQLKAIFMNFKWNGLPWEEIRSLKSKAGARDENSFVDDDKSHKTALKALYIQMIGSRKNEFDDDEEGGLLREVLITDINNSGDNQSINEKNPMISTTTTQPHYNNNNSNSNSNNNNNINTNKRMVSSSSYTPIPTLNTNTHTPWDRLVKKVGGGGTSSSTGSNNNHNNNDSQYLFWLEDADIDADEYNNTSAIDRRTLRSQFEKEHYNNSSNDTARLLSFANKLDVVNNSSSSSSSSDTRTISRGDDDEDEDNWEEEIEKANKQVVVSDKEKRRVTVVWSLGISITFFVMIVTADLLQQESLARILILLWSPIYLCSIYLSIRYYEEK</sequence>
<feature type="transmembrane region" description="Helical" evidence="2">
    <location>
        <begin position="382"/>
        <end position="402"/>
    </location>
</feature>
<keyword evidence="2" id="KW-0812">Transmembrane</keyword>
<feature type="region of interest" description="Disordered" evidence="1">
    <location>
        <begin position="332"/>
        <end position="359"/>
    </location>
</feature>
<name>A0A1E7ELZ5_9STRA</name>
<feature type="region of interest" description="Disordered" evidence="1">
    <location>
        <begin position="26"/>
        <end position="51"/>
    </location>
</feature>